<accession>A0A8D9PEF9</accession>
<name>A0A8D9PEF9_9VIRU</name>
<reference evidence="1" key="1">
    <citation type="journal article" date="2021" name="Proc. Natl. Acad. Sci. U.S.A.">
        <title>A Catalog of Tens of Thousands of Viruses from Human Metagenomes Reveals Hidden Associations with Chronic Diseases.</title>
        <authorList>
            <person name="Tisza M.J."/>
            <person name="Buck C.B."/>
        </authorList>
    </citation>
    <scope>NUCLEOTIDE SEQUENCE</scope>
    <source>
        <strain evidence="1">CtOZu12</strain>
    </source>
</reference>
<sequence>MANININTKKSLNRVQLMKENNTNMEFLYIDGIKCGCMGSVNDRDREAGLAVIQRIVDNSDKTGMALVMEVMAQVQFESSMNEKEINPDEVLEIKVDGITYPCVLNYEKKALFDEAGEEICNTRDIDCELDERALKALLEARAINALRKDLASKYDDREDEDEDCEEDYEYSIICL</sequence>
<dbReference type="EMBL" id="BK029940">
    <property type="protein sequence ID" value="DAD55761.1"/>
    <property type="molecule type" value="Genomic_DNA"/>
</dbReference>
<proteinExistence type="predicted"/>
<evidence type="ECO:0000313" key="1">
    <source>
        <dbReference type="EMBL" id="DAD55761.1"/>
    </source>
</evidence>
<protein>
    <submittedName>
        <fullName evidence="1">Uncharacterized protein</fullName>
    </submittedName>
</protein>
<organism evidence="1">
    <name type="scientific">Bacteriophage sp</name>
    <dbReference type="NCBI Taxonomy" id="38018"/>
    <lineage>
        <taxon>Viruses</taxon>
    </lineage>
</organism>